<evidence type="ECO:0000256" key="5">
    <source>
        <dbReference type="ARBA" id="ARBA00023136"/>
    </source>
</evidence>
<name>A0A520M5X3_9GAMM</name>
<dbReference type="GO" id="GO:0005886">
    <property type="term" value="C:plasma membrane"/>
    <property type="evidence" value="ECO:0007669"/>
    <property type="project" value="UniProtKB-SubCell"/>
</dbReference>
<dbReference type="Pfam" id="PF02687">
    <property type="entry name" value="FtsX"/>
    <property type="match status" value="1"/>
</dbReference>
<dbReference type="InterPro" id="IPR003838">
    <property type="entry name" value="ABC3_permease_C"/>
</dbReference>
<dbReference type="Proteomes" id="UP000318359">
    <property type="component" value="Unassembled WGS sequence"/>
</dbReference>
<evidence type="ECO:0000256" key="6">
    <source>
        <dbReference type="SAM" id="Phobius"/>
    </source>
</evidence>
<feature type="transmembrane region" description="Helical" evidence="6">
    <location>
        <begin position="354"/>
        <end position="378"/>
    </location>
</feature>
<dbReference type="Pfam" id="PF12704">
    <property type="entry name" value="MacB_PCD"/>
    <property type="match status" value="1"/>
</dbReference>
<feature type="domain" description="MacB-like periplasmic core" evidence="8">
    <location>
        <begin position="25"/>
        <end position="227"/>
    </location>
</feature>
<keyword evidence="4 6" id="KW-1133">Transmembrane helix</keyword>
<organism evidence="9 10">
    <name type="scientific">SAR86 cluster bacterium</name>
    <dbReference type="NCBI Taxonomy" id="2030880"/>
    <lineage>
        <taxon>Bacteria</taxon>
        <taxon>Pseudomonadati</taxon>
        <taxon>Pseudomonadota</taxon>
        <taxon>Gammaproteobacteria</taxon>
        <taxon>SAR86 cluster</taxon>
    </lineage>
</organism>
<keyword evidence="2" id="KW-1003">Cell membrane</keyword>
<accession>A0A520M5X3</accession>
<sequence>MKWFRQIFAVTNMNLLSITQRFGSSLVVIVGIAGSVAVMVSLLAMASGLQSTVEGTGESDRAMILRSGSNSELSSVISIEEANVLSNAPGLEEYEGKPMIAFEVYTVVDLMKKGAEDTSNLPLRGVDSMSFAVRPETKIIKGRNFELGRSELIVGKGAYDQYQGLEIGDEVVLRNSAWTVVGVFSTDGDIHESELWADVKVTQSAFQRGAATSNAIARLESESTFETFAIYAESDPRLEVKVENELAYYKNQASGVSAVISSFGYLVAVIMAIGSIFAALNSMYSAVSTRLVEIGTLRAVGFRGSSILAALMIESMMLALAGGLLGAGLSYIVFNGYTVSTLAAGTFSQTSFDFAVTGDIMIQGLILALVVGFLGGFLPALRAARQNITDALRAL</sequence>
<proteinExistence type="predicted"/>
<dbReference type="AlphaFoldDB" id="A0A520M5X3"/>
<dbReference type="GO" id="GO:0022857">
    <property type="term" value="F:transmembrane transporter activity"/>
    <property type="evidence" value="ECO:0007669"/>
    <property type="project" value="TreeGrafter"/>
</dbReference>
<evidence type="ECO:0000256" key="1">
    <source>
        <dbReference type="ARBA" id="ARBA00004651"/>
    </source>
</evidence>
<evidence type="ECO:0000256" key="3">
    <source>
        <dbReference type="ARBA" id="ARBA00022692"/>
    </source>
</evidence>
<evidence type="ECO:0000256" key="4">
    <source>
        <dbReference type="ARBA" id="ARBA00022989"/>
    </source>
</evidence>
<dbReference type="InterPro" id="IPR050250">
    <property type="entry name" value="Macrolide_Exporter_MacB"/>
</dbReference>
<feature type="transmembrane region" description="Helical" evidence="6">
    <location>
        <begin position="263"/>
        <end position="287"/>
    </location>
</feature>
<feature type="transmembrane region" description="Helical" evidence="6">
    <location>
        <begin position="21"/>
        <end position="46"/>
    </location>
</feature>
<gene>
    <name evidence="9" type="ORF">EVB00_02785</name>
</gene>
<feature type="domain" description="ABC3 transporter permease C-terminal" evidence="7">
    <location>
        <begin position="266"/>
        <end position="388"/>
    </location>
</feature>
<evidence type="ECO:0000313" key="10">
    <source>
        <dbReference type="Proteomes" id="UP000318359"/>
    </source>
</evidence>
<evidence type="ECO:0000256" key="2">
    <source>
        <dbReference type="ARBA" id="ARBA00022475"/>
    </source>
</evidence>
<feature type="transmembrane region" description="Helical" evidence="6">
    <location>
        <begin position="308"/>
        <end position="334"/>
    </location>
</feature>
<protein>
    <submittedName>
        <fullName evidence="9">FtsX-like permease family protein</fullName>
    </submittedName>
</protein>
<comment type="caution">
    <text evidence="9">The sequence shown here is derived from an EMBL/GenBank/DDBJ whole genome shotgun (WGS) entry which is preliminary data.</text>
</comment>
<evidence type="ECO:0000313" key="9">
    <source>
        <dbReference type="EMBL" id="RZO16622.1"/>
    </source>
</evidence>
<comment type="subcellular location">
    <subcellularLocation>
        <location evidence="1">Cell membrane</location>
        <topology evidence="1">Multi-pass membrane protein</topology>
    </subcellularLocation>
</comment>
<reference evidence="9 10" key="1">
    <citation type="submission" date="2019-02" db="EMBL/GenBank/DDBJ databases">
        <title>Prokaryotic population dynamics and viral predation in marine succession experiment using metagenomics: the confinement effect.</title>
        <authorList>
            <person name="Haro-Moreno J.M."/>
            <person name="Rodriguez-Valera F."/>
            <person name="Lopez-Perez M."/>
        </authorList>
    </citation>
    <scope>NUCLEOTIDE SEQUENCE [LARGE SCALE GENOMIC DNA]</scope>
    <source>
        <strain evidence="9">MED-G167</strain>
    </source>
</reference>
<dbReference type="PANTHER" id="PTHR30572">
    <property type="entry name" value="MEMBRANE COMPONENT OF TRANSPORTER-RELATED"/>
    <property type="match status" value="1"/>
</dbReference>
<dbReference type="InterPro" id="IPR025857">
    <property type="entry name" value="MacB_PCD"/>
</dbReference>
<dbReference type="PANTHER" id="PTHR30572:SF15">
    <property type="entry name" value="ABC TRANSPORTER PERMEASE"/>
    <property type="match status" value="1"/>
</dbReference>
<evidence type="ECO:0000259" key="8">
    <source>
        <dbReference type="Pfam" id="PF12704"/>
    </source>
</evidence>
<evidence type="ECO:0000259" key="7">
    <source>
        <dbReference type="Pfam" id="PF02687"/>
    </source>
</evidence>
<keyword evidence="3 6" id="KW-0812">Transmembrane</keyword>
<dbReference type="EMBL" id="SHBM01000041">
    <property type="protein sequence ID" value="RZO16622.1"/>
    <property type="molecule type" value="Genomic_DNA"/>
</dbReference>
<keyword evidence="5 6" id="KW-0472">Membrane</keyword>